<keyword evidence="7" id="KW-0805">Transcription regulation</keyword>
<dbReference type="Gene3D" id="3.30.160.60">
    <property type="entry name" value="Classic Zinc Finger"/>
    <property type="match status" value="5"/>
</dbReference>
<dbReference type="PROSITE" id="PS00028">
    <property type="entry name" value="ZINC_FINGER_C2H2_1"/>
    <property type="match status" value="6"/>
</dbReference>
<dbReference type="GO" id="GO:0008270">
    <property type="term" value="F:zinc ion binding"/>
    <property type="evidence" value="ECO:0007669"/>
    <property type="project" value="UniProtKB-KW"/>
</dbReference>
<dbReference type="FunFam" id="3.30.160.60:FF:001506">
    <property type="entry name" value="Zinc finger protein"/>
    <property type="match status" value="1"/>
</dbReference>
<evidence type="ECO:0000256" key="10">
    <source>
        <dbReference type="ARBA" id="ARBA00023242"/>
    </source>
</evidence>
<organism evidence="16 17">
    <name type="scientific">Pygocentrus nattereri</name>
    <name type="common">Red-bellied piranha</name>
    <dbReference type="NCBI Taxonomy" id="42514"/>
    <lineage>
        <taxon>Eukaryota</taxon>
        <taxon>Metazoa</taxon>
        <taxon>Chordata</taxon>
        <taxon>Craniata</taxon>
        <taxon>Vertebrata</taxon>
        <taxon>Euteleostomi</taxon>
        <taxon>Actinopterygii</taxon>
        <taxon>Neopterygii</taxon>
        <taxon>Teleostei</taxon>
        <taxon>Ostariophysi</taxon>
        <taxon>Characiformes</taxon>
        <taxon>Characoidei</taxon>
        <taxon>Pygocentrus</taxon>
    </lineage>
</organism>
<dbReference type="SMART" id="SM00980">
    <property type="entry name" value="THAP"/>
    <property type="match status" value="1"/>
</dbReference>
<evidence type="ECO:0000256" key="9">
    <source>
        <dbReference type="ARBA" id="ARBA00023163"/>
    </source>
</evidence>
<keyword evidence="3" id="KW-0479">Metal-binding</keyword>
<evidence type="ECO:0000313" key="16">
    <source>
        <dbReference type="Ensembl" id="ENSPNAP00000064732.1"/>
    </source>
</evidence>
<evidence type="ECO:0000259" key="15">
    <source>
        <dbReference type="PROSITE" id="PS50950"/>
    </source>
</evidence>
<name>A0AAR2KQP9_PYGNA</name>
<evidence type="ECO:0000256" key="8">
    <source>
        <dbReference type="ARBA" id="ARBA00023125"/>
    </source>
</evidence>
<dbReference type="PROSITE" id="PS50950">
    <property type="entry name" value="ZF_THAP"/>
    <property type="match status" value="1"/>
</dbReference>
<dbReference type="FunFam" id="3.30.160.60:FF:000328">
    <property type="entry name" value="Zinc finger protein 1079"/>
    <property type="match status" value="1"/>
</dbReference>
<dbReference type="Pfam" id="PF00096">
    <property type="entry name" value="zf-C2H2"/>
    <property type="match status" value="5"/>
</dbReference>
<protein>
    <submittedName>
        <fullName evidence="16">Uncharacterized protein</fullName>
    </submittedName>
</protein>
<feature type="compositionally biased region" description="Basic residues" evidence="13">
    <location>
        <begin position="582"/>
        <end position="597"/>
    </location>
</feature>
<dbReference type="PANTHER" id="PTHR24394:SF29">
    <property type="entry name" value="MYONEURIN"/>
    <property type="match status" value="1"/>
</dbReference>
<feature type="domain" description="THAP-type" evidence="15">
    <location>
        <begin position="1"/>
        <end position="92"/>
    </location>
</feature>
<reference evidence="16 17" key="1">
    <citation type="submission" date="2020-10" db="EMBL/GenBank/DDBJ databases">
        <title>Pygocentrus nattereri (red-bellied piranha) genome, fPygNat1, primary haplotype.</title>
        <authorList>
            <person name="Myers G."/>
            <person name="Meyer A."/>
            <person name="Karagic N."/>
            <person name="Pippel M."/>
            <person name="Winkler S."/>
            <person name="Tracey A."/>
            <person name="Wood J."/>
            <person name="Formenti G."/>
            <person name="Howe K."/>
            <person name="Fedrigo O."/>
            <person name="Jarvis E.D."/>
        </authorList>
    </citation>
    <scope>NUCLEOTIDE SEQUENCE [LARGE SCALE GENOMIC DNA]</scope>
</reference>
<comment type="subcellular location">
    <subcellularLocation>
        <location evidence="1">Nucleus</location>
    </subcellularLocation>
</comment>
<keyword evidence="6" id="KW-0862">Zinc</keyword>
<feature type="compositionally biased region" description="Basic and acidic residues" evidence="13">
    <location>
        <begin position="249"/>
        <end position="266"/>
    </location>
</feature>
<feature type="domain" description="C2H2-type" evidence="14">
    <location>
        <begin position="388"/>
        <end position="411"/>
    </location>
</feature>
<keyword evidence="8 12" id="KW-0238">DNA-binding</keyword>
<dbReference type="SUPFAM" id="SSF57716">
    <property type="entry name" value="Glucocorticoid receptor-like (DNA-binding domain)"/>
    <property type="match status" value="1"/>
</dbReference>
<evidence type="ECO:0000256" key="2">
    <source>
        <dbReference type="ARBA" id="ARBA00006991"/>
    </source>
</evidence>
<evidence type="ECO:0000256" key="1">
    <source>
        <dbReference type="ARBA" id="ARBA00004123"/>
    </source>
</evidence>
<dbReference type="GO" id="GO:0000981">
    <property type="term" value="F:DNA-binding transcription factor activity, RNA polymerase II-specific"/>
    <property type="evidence" value="ECO:0007669"/>
    <property type="project" value="TreeGrafter"/>
</dbReference>
<feature type="domain" description="C2H2-type" evidence="14">
    <location>
        <begin position="473"/>
        <end position="500"/>
    </location>
</feature>
<keyword evidence="5 11" id="KW-0863">Zinc-finger</keyword>
<evidence type="ECO:0000256" key="12">
    <source>
        <dbReference type="PROSITE-ProRule" id="PRU00309"/>
    </source>
</evidence>
<evidence type="ECO:0000256" key="13">
    <source>
        <dbReference type="SAM" id="MobiDB-lite"/>
    </source>
</evidence>
<dbReference type="Proteomes" id="UP001501920">
    <property type="component" value="Chromosome 17"/>
</dbReference>
<dbReference type="GO" id="GO:0003677">
    <property type="term" value="F:DNA binding"/>
    <property type="evidence" value="ECO:0007669"/>
    <property type="project" value="UniProtKB-UniRule"/>
</dbReference>
<accession>A0AAR2KQP9</accession>
<dbReference type="GeneTree" id="ENSGT00940000164868"/>
<dbReference type="PROSITE" id="PS50157">
    <property type="entry name" value="ZINC_FINGER_C2H2_2"/>
    <property type="match status" value="5"/>
</dbReference>
<evidence type="ECO:0000256" key="7">
    <source>
        <dbReference type="ARBA" id="ARBA00023015"/>
    </source>
</evidence>
<keyword evidence="10" id="KW-0539">Nucleus</keyword>
<dbReference type="Ensembl" id="ENSPNAT00000082741.1">
    <property type="protein sequence ID" value="ENSPNAP00000064732.1"/>
    <property type="gene ID" value="ENSPNAG00000019031.2"/>
</dbReference>
<dbReference type="SUPFAM" id="SSF57667">
    <property type="entry name" value="beta-beta-alpha zinc fingers"/>
    <property type="match status" value="3"/>
</dbReference>
<dbReference type="InterPro" id="IPR013087">
    <property type="entry name" value="Znf_C2H2_type"/>
</dbReference>
<dbReference type="SMART" id="SM00355">
    <property type="entry name" value="ZnF_C2H2"/>
    <property type="match status" value="8"/>
</dbReference>
<keyword evidence="9" id="KW-0804">Transcription</keyword>
<dbReference type="InterPro" id="IPR006612">
    <property type="entry name" value="THAP_Znf"/>
</dbReference>
<dbReference type="PANTHER" id="PTHR24394">
    <property type="entry name" value="ZINC FINGER PROTEIN"/>
    <property type="match status" value="1"/>
</dbReference>
<evidence type="ECO:0000256" key="5">
    <source>
        <dbReference type="ARBA" id="ARBA00022771"/>
    </source>
</evidence>
<dbReference type="GO" id="GO:0005634">
    <property type="term" value="C:nucleus"/>
    <property type="evidence" value="ECO:0007669"/>
    <property type="project" value="UniProtKB-SubCell"/>
</dbReference>
<feature type="domain" description="C2H2-type" evidence="14">
    <location>
        <begin position="445"/>
        <end position="472"/>
    </location>
</feature>
<dbReference type="InterPro" id="IPR036236">
    <property type="entry name" value="Znf_C2H2_sf"/>
</dbReference>
<feature type="compositionally biased region" description="Basic and acidic residues" evidence="13">
    <location>
        <begin position="98"/>
        <end position="196"/>
    </location>
</feature>
<evidence type="ECO:0000313" key="17">
    <source>
        <dbReference type="Proteomes" id="UP001501920"/>
    </source>
</evidence>
<sequence length="613" mass="69864">MGRPCAFPDCRNKNNRVGGLSFHRLPFHSPAVLRVWLAALCLDVNTPLRSLRAADLRVCGAHFSEGDYLSETTRRTTRKLQCLKKSAVPKPALLLLHPKPDPRAEEPRAEDPRAEDPRAEEPRAEDPRAEELRAEDPRAEESRAEEPRAEEPRAEDPRAEELRAEDPRAEESRAEDPRAEEPRAEDPRAEKPRAEILHSVGISPKVEVSEDPAYDELEVTLSSDDLLSDSESPEEEDTKKKKHKSKKNHSSDEWEPPAHEAAKDSDNSEMSVDEEESDDSDGLENDGSMPVVGCEDCDTEARLQCSLLRHQKLFACSQCVSAENMGTRCLDKLLVRFTDYQSFQVHAEEEHGLTTKRVLCQECGVFYVKPTEANGKKEHVCEYKTKHLVCPNCDKRFRTEKGLKAHTRKLHGDTMHPCKYCLMPFRNRPAKLEHEETHPKEDKPYLCPDCPEKFRNIVKRNRHMRSHRGPWKYLCKTCGKGFPHLDRLERHELIHSGIKPFRCEVCERSFTQEGHLKSHMRLHTGEKPYKCKLCEKSFTHNVSLKSHVLRYHSSITAAPPHPPPHPPPPPPAQGVQENSIPKARKKSQGRPKGRPKRVLANEEQENGGNHQLS</sequence>
<feature type="region of interest" description="Disordered" evidence="13">
    <location>
        <begin position="554"/>
        <end position="613"/>
    </location>
</feature>
<feature type="compositionally biased region" description="Acidic residues" evidence="13">
    <location>
        <begin position="226"/>
        <end position="236"/>
    </location>
</feature>
<feature type="domain" description="C2H2-type" evidence="14">
    <location>
        <begin position="529"/>
        <end position="557"/>
    </location>
</feature>
<dbReference type="Pfam" id="PF05485">
    <property type="entry name" value="THAP"/>
    <property type="match status" value="1"/>
</dbReference>
<comment type="similarity">
    <text evidence="2">Belongs to the krueppel C2H2-type zinc-finger protein family.</text>
</comment>
<feature type="domain" description="C2H2-type" evidence="14">
    <location>
        <begin position="501"/>
        <end position="528"/>
    </location>
</feature>
<evidence type="ECO:0000256" key="4">
    <source>
        <dbReference type="ARBA" id="ARBA00022737"/>
    </source>
</evidence>
<feature type="region of interest" description="Disordered" evidence="13">
    <location>
        <begin position="91"/>
        <end position="289"/>
    </location>
</feature>
<evidence type="ECO:0000259" key="14">
    <source>
        <dbReference type="PROSITE" id="PS50157"/>
    </source>
</evidence>
<keyword evidence="4" id="KW-0677">Repeat</keyword>
<evidence type="ECO:0000256" key="3">
    <source>
        <dbReference type="ARBA" id="ARBA00022723"/>
    </source>
</evidence>
<reference evidence="16" key="3">
    <citation type="submission" date="2025-09" db="UniProtKB">
        <authorList>
            <consortium name="Ensembl"/>
        </authorList>
    </citation>
    <scope>IDENTIFICATION</scope>
</reference>
<dbReference type="AlphaFoldDB" id="A0AAR2KQP9"/>
<gene>
    <name evidence="16" type="primary">ST18</name>
</gene>
<reference evidence="16" key="2">
    <citation type="submission" date="2025-08" db="UniProtKB">
        <authorList>
            <consortium name="Ensembl"/>
        </authorList>
    </citation>
    <scope>IDENTIFICATION</scope>
</reference>
<feature type="compositionally biased region" description="Acidic residues" evidence="13">
    <location>
        <begin position="209"/>
        <end position="218"/>
    </location>
</feature>
<feature type="compositionally biased region" description="Pro residues" evidence="13">
    <location>
        <begin position="559"/>
        <end position="572"/>
    </location>
</feature>
<proteinExistence type="inferred from homology"/>
<feature type="compositionally biased region" description="Acidic residues" evidence="13">
    <location>
        <begin position="271"/>
        <end position="284"/>
    </location>
</feature>
<evidence type="ECO:0000256" key="11">
    <source>
        <dbReference type="PROSITE-ProRule" id="PRU00042"/>
    </source>
</evidence>
<keyword evidence="17" id="KW-1185">Reference proteome</keyword>
<evidence type="ECO:0000256" key="6">
    <source>
        <dbReference type="ARBA" id="ARBA00022833"/>
    </source>
</evidence>